<feature type="compositionally biased region" description="Low complexity" evidence="2">
    <location>
        <begin position="451"/>
        <end position="460"/>
    </location>
</feature>
<feature type="domain" description="Solute-binding protein family 5" evidence="3">
    <location>
        <begin position="176"/>
        <end position="324"/>
    </location>
</feature>
<evidence type="ECO:0000313" key="6">
    <source>
        <dbReference type="Proteomes" id="UP000800303"/>
    </source>
</evidence>
<reference evidence="5 6" key="1">
    <citation type="submission" date="2020-01" db="EMBL/GenBank/DDBJ databases">
        <title>Polyphasic characterisation and genomic insights into a novel alkali tolerant bacterium VR-M41.</title>
        <authorList>
            <person name="Vemuluri V.R."/>
        </authorList>
    </citation>
    <scope>NUCLEOTIDE SEQUENCE [LARGE SCALE GENOMIC DNA]</scope>
    <source>
        <strain evidence="5 6">VR-M41</strain>
    </source>
</reference>
<evidence type="ECO:0000259" key="4">
    <source>
        <dbReference type="Pfam" id="PF12793"/>
    </source>
</evidence>
<dbReference type="InterPro" id="IPR039424">
    <property type="entry name" value="SBP_5"/>
</dbReference>
<name>A0ABX0F5Z6_9BACL</name>
<dbReference type="InterPro" id="IPR000914">
    <property type="entry name" value="SBP_5_dom"/>
</dbReference>
<proteinExistence type="predicted"/>
<dbReference type="Proteomes" id="UP000800303">
    <property type="component" value="Unassembled WGS sequence"/>
</dbReference>
<keyword evidence="1" id="KW-0238">DNA-binding</keyword>
<gene>
    <name evidence="5" type="ORF">GYN08_13630</name>
</gene>
<dbReference type="EMBL" id="JAAFGS010000004">
    <property type="protein sequence ID" value="NGZ76366.1"/>
    <property type="molecule type" value="Genomic_DNA"/>
</dbReference>
<feature type="compositionally biased region" description="Basic and acidic residues" evidence="2">
    <location>
        <begin position="461"/>
        <end position="476"/>
    </location>
</feature>
<dbReference type="SUPFAM" id="SSF53850">
    <property type="entry name" value="Periplasmic binding protein-like II"/>
    <property type="match status" value="1"/>
</dbReference>
<feature type="region of interest" description="Disordered" evidence="2">
    <location>
        <begin position="355"/>
        <end position="387"/>
    </location>
</feature>
<feature type="domain" description="Transcriptional regulator SgrR N-terminal HTH" evidence="4">
    <location>
        <begin position="2"/>
        <end position="89"/>
    </location>
</feature>
<evidence type="ECO:0000259" key="3">
    <source>
        <dbReference type="Pfam" id="PF00496"/>
    </source>
</evidence>
<dbReference type="RefSeq" id="WP_166275091.1">
    <property type="nucleotide sequence ID" value="NZ_JAAFGS010000004.1"/>
</dbReference>
<feature type="compositionally biased region" description="Basic and acidic residues" evidence="2">
    <location>
        <begin position="374"/>
        <end position="387"/>
    </location>
</feature>
<dbReference type="Gene3D" id="3.40.190.10">
    <property type="entry name" value="Periplasmic binding protein-like II"/>
    <property type="match status" value="1"/>
</dbReference>
<dbReference type="Pfam" id="PF12793">
    <property type="entry name" value="SgrR_N"/>
    <property type="match status" value="1"/>
</dbReference>
<dbReference type="PANTHER" id="PTHR30290">
    <property type="entry name" value="PERIPLASMIC BINDING COMPONENT OF ABC TRANSPORTER"/>
    <property type="match status" value="1"/>
</dbReference>
<keyword evidence="6" id="KW-1185">Reference proteome</keyword>
<evidence type="ECO:0000256" key="2">
    <source>
        <dbReference type="SAM" id="MobiDB-lite"/>
    </source>
</evidence>
<feature type="region of interest" description="Disordered" evidence="2">
    <location>
        <begin position="438"/>
        <end position="508"/>
    </location>
</feature>
<organism evidence="5 6">
    <name type="scientific">Saccharibacillus alkalitolerans</name>
    <dbReference type="NCBI Taxonomy" id="2705290"/>
    <lineage>
        <taxon>Bacteria</taxon>
        <taxon>Bacillati</taxon>
        <taxon>Bacillota</taxon>
        <taxon>Bacilli</taxon>
        <taxon>Bacillales</taxon>
        <taxon>Paenibacillaceae</taxon>
        <taxon>Saccharibacillus</taxon>
    </lineage>
</organism>
<evidence type="ECO:0000313" key="5">
    <source>
        <dbReference type="EMBL" id="NGZ76366.1"/>
    </source>
</evidence>
<dbReference type="Pfam" id="PF00496">
    <property type="entry name" value="SBP_bac_5"/>
    <property type="match status" value="1"/>
</dbReference>
<dbReference type="InterPro" id="IPR025370">
    <property type="entry name" value="SgrR_HTH_N"/>
</dbReference>
<accession>A0ABX0F5Z6</accession>
<comment type="caution">
    <text evidence="5">The sequence shown here is derived from an EMBL/GenBank/DDBJ whole genome shotgun (WGS) entry which is preliminary data.</text>
</comment>
<evidence type="ECO:0000256" key="1">
    <source>
        <dbReference type="ARBA" id="ARBA00023125"/>
    </source>
</evidence>
<dbReference type="PANTHER" id="PTHR30290:SF72">
    <property type="entry name" value="HTH-TYPE TRANSCRIPTIONAL REGULATOR SGRR"/>
    <property type="match status" value="1"/>
</dbReference>
<sequence>MKLHKQFLLLHERYGSESEAQVTLAEVAETLDCTHRSALTVIGKMAEADWVRWDSRRGRGKRSGLSFIVTPEEIAAESVAEAIGRGDIRGIAGEPEGGAPPPGMRERLRESLRAYFGHHSETSTGRQIDTLRLPIRQQLHSLDPLRTNLLAESFVVGHVFDGLVRQEESSGDILHALAHHWEAEEEGRLWTFYLRKDVLFHDGRVLTSEDVAYTFERMRRLPERVLYGFMARNIEEVATEGPLAVKMRLKRAHALFLPFLCTSRAAIVPKNALRRGDREFGQRPIGTGPFRVAEFGRDLCVLEAFGPYYMGRAHMDRVEIVNIPWNMQGGDWSGGESDSPFHVWPGFGPVGVPADDGEREAARGESGMPAGEEAPGKGEAHAANKAAAREAARGEVWSRAHAEVFSRKFVTCNTKSGPLRDPALRAAVMAALAERSAAAGAEPGGPGGAEAGEAPAGARDAGAEEPHARRAADGARELPAAGRQAAGAVSGGGTEPPEMPKAPETPALSLLTIPQYRKDAALIKERLERHGYRCRVRIVTVDDFKGRTRLATDLILFSLIRDRDEQLRLFDLYLTMSEHADSKTRLFVRRALRRAADEATPRGRARELDGIETALIAEHQLHVLYETPLQTTYLPRIRGLRFGSQGWIDLRTVWFPPGEALPAAAEKTEESRQR</sequence>
<protein>
    <submittedName>
        <fullName evidence="5">ABC transporter substrate-binding protein</fullName>
    </submittedName>
</protein>